<protein>
    <submittedName>
        <fullName evidence="2">Uncharacterized protein</fullName>
    </submittedName>
</protein>
<feature type="region of interest" description="Disordered" evidence="1">
    <location>
        <begin position="297"/>
        <end position="317"/>
    </location>
</feature>
<dbReference type="AlphaFoldDB" id="A0A9N9LYD4"/>
<feature type="compositionally biased region" description="Basic and acidic residues" evidence="1">
    <location>
        <begin position="297"/>
        <end position="306"/>
    </location>
</feature>
<evidence type="ECO:0000313" key="3">
    <source>
        <dbReference type="Proteomes" id="UP000701801"/>
    </source>
</evidence>
<name>A0A9N9LYD4_9HELO</name>
<gene>
    <name evidence="2" type="ORF">HYALB_00005141</name>
</gene>
<proteinExistence type="predicted"/>
<evidence type="ECO:0000256" key="1">
    <source>
        <dbReference type="SAM" id="MobiDB-lite"/>
    </source>
</evidence>
<dbReference type="OrthoDB" id="3541652at2759"/>
<reference evidence="2" key="1">
    <citation type="submission" date="2021-07" db="EMBL/GenBank/DDBJ databases">
        <authorList>
            <person name="Durling M."/>
        </authorList>
    </citation>
    <scope>NUCLEOTIDE SEQUENCE</scope>
</reference>
<dbReference type="EMBL" id="CAJVRM010000463">
    <property type="protein sequence ID" value="CAG8981340.1"/>
    <property type="molecule type" value="Genomic_DNA"/>
</dbReference>
<keyword evidence="3" id="KW-1185">Reference proteome</keyword>
<evidence type="ECO:0000313" key="2">
    <source>
        <dbReference type="EMBL" id="CAG8981340.1"/>
    </source>
</evidence>
<accession>A0A9N9LYD4</accession>
<comment type="caution">
    <text evidence="2">The sequence shown here is derived from an EMBL/GenBank/DDBJ whole genome shotgun (WGS) entry which is preliminary data.</text>
</comment>
<feature type="region of interest" description="Disordered" evidence="1">
    <location>
        <begin position="238"/>
        <end position="268"/>
    </location>
</feature>
<dbReference type="Proteomes" id="UP000701801">
    <property type="component" value="Unassembled WGS sequence"/>
</dbReference>
<sequence length="317" mass="35923">MHVIYGQIKALNSEASLTSSQEDQENEVEPRICFNPDCLYPLGPACAECSLEFAEKENRRVERRSATRWNSTEEDTNRLVTPTNEEIGQARLGSITSLSNASIDTFVPNPRNKKSFRHLTDIYPNTKSRESFTDLKAAIRKDSQKSRPSSSSSSSSTATIVEAETTPKRTSEKAESILSLTEEPDTVDEPVEISDLTHDFERLLAQNIVPIPIENWLGSIPEPIPETWTENPQKLKRKYLEPSSPESQKSIHEQPTRQSPTKIRRRRTQQNELCPLCSNPIGDPKDQHLVKCQFAHDERDREERAKQAALARGQKWG</sequence>
<feature type="region of interest" description="Disordered" evidence="1">
    <location>
        <begin position="139"/>
        <end position="189"/>
    </location>
</feature>
<organism evidence="2 3">
    <name type="scientific">Hymenoscyphus albidus</name>
    <dbReference type="NCBI Taxonomy" id="595503"/>
    <lineage>
        <taxon>Eukaryota</taxon>
        <taxon>Fungi</taxon>
        <taxon>Dikarya</taxon>
        <taxon>Ascomycota</taxon>
        <taxon>Pezizomycotina</taxon>
        <taxon>Leotiomycetes</taxon>
        <taxon>Helotiales</taxon>
        <taxon>Helotiaceae</taxon>
        <taxon>Hymenoscyphus</taxon>
    </lineage>
</organism>
<feature type="compositionally biased region" description="Basic and acidic residues" evidence="1">
    <location>
        <begin position="165"/>
        <end position="175"/>
    </location>
</feature>